<sequence length="60" mass="6796">MFLTILTNLIPPRDAAEVVASRDGGAAGEDWQIKKTTKGMDCYDNEGHGRTQRRRWWCDG</sequence>
<gene>
    <name evidence="1" type="ORF">F2Q69_00059873</name>
</gene>
<dbReference type="EMBL" id="QGKX02000095">
    <property type="protein sequence ID" value="KAF3574356.1"/>
    <property type="molecule type" value="Genomic_DNA"/>
</dbReference>
<organism evidence="1 2">
    <name type="scientific">Brassica cretica</name>
    <name type="common">Mustard</name>
    <dbReference type="NCBI Taxonomy" id="69181"/>
    <lineage>
        <taxon>Eukaryota</taxon>
        <taxon>Viridiplantae</taxon>
        <taxon>Streptophyta</taxon>
        <taxon>Embryophyta</taxon>
        <taxon>Tracheophyta</taxon>
        <taxon>Spermatophyta</taxon>
        <taxon>Magnoliopsida</taxon>
        <taxon>eudicotyledons</taxon>
        <taxon>Gunneridae</taxon>
        <taxon>Pentapetalae</taxon>
        <taxon>rosids</taxon>
        <taxon>malvids</taxon>
        <taxon>Brassicales</taxon>
        <taxon>Brassicaceae</taxon>
        <taxon>Brassiceae</taxon>
        <taxon>Brassica</taxon>
    </lineage>
</organism>
<dbReference type="AlphaFoldDB" id="A0A8S9RNY1"/>
<evidence type="ECO:0000313" key="2">
    <source>
        <dbReference type="Proteomes" id="UP000712600"/>
    </source>
</evidence>
<dbReference type="Proteomes" id="UP000712600">
    <property type="component" value="Unassembled WGS sequence"/>
</dbReference>
<reference evidence="1" key="1">
    <citation type="submission" date="2019-12" db="EMBL/GenBank/DDBJ databases">
        <title>Genome sequencing and annotation of Brassica cretica.</title>
        <authorList>
            <person name="Studholme D.J."/>
            <person name="Sarris P."/>
        </authorList>
    </citation>
    <scope>NUCLEOTIDE SEQUENCE</scope>
    <source>
        <strain evidence="1">PFS-109/04</strain>
        <tissue evidence="1">Leaf</tissue>
    </source>
</reference>
<accession>A0A8S9RNY1</accession>
<name>A0A8S9RNY1_BRACR</name>
<proteinExistence type="predicted"/>
<protein>
    <submittedName>
        <fullName evidence="1">Uncharacterized protein</fullName>
    </submittedName>
</protein>
<comment type="caution">
    <text evidence="1">The sequence shown here is derived from an EMBL/GenBank/DDBJ whole genome shotgun (WGS) entry which is preliminary data.</text>
</comment>
<evidence type="ECO:0000313" key="1">
    <source>
        <dbReference type="EMBL" id="KAF3574356.1"/>
    </source>
</evidence>